<feature type="region of interest" description="Disordered" evidence="1">
    <location>
        <begin position="751"/>
        <end position="804"/>
    </location>
</feature>
<feature type="compositionally biased region" description="Acidic residues" evidence="1">
    <location>
        <begin position="236"/>
        <end position="253"/>
    </location>
</feature>
<feature type="compositionally biased region" description="Polar residues" evidence="1">
    <location>
        <begin position="761"/>
        <end position="772"/>
    </location>
</feature>
<feature type="compositionally biased region" description="Basic residues" evidence="1">
    <location>
        <begin position="403"/>
        <end position="413"/>
    </location>
</feature>
<feature type="region of interest" description="Disordered" evidence="1">
    <location>
        <begin position="952"/>
        <end position="980"/>
    </location>
</feature>
<feature type="compositionally biased region" description="Polar residues" evidence="1">
    <location>
        <begin position="389"/>
        <end position="400"/>
    </location>
</feature>
<sequence>MQPPGLITLLGMLNFHIWYHTVPAIVDKLSQTTYGTHLLTIIYWLDATVPPRVMLLILTGLLKLCIGGPLSFKPHPSCFEDAMVTLTESVLNCVPPAPPSPFVGLDFSSPKPRPRRSSTRPPSPKSRCRRMSGQQKVPLESEDDTYDPFTFPYTYDPSRPLPPISLPPGFPLLTREMLLPADWFPAVDPDTPRQEMPVWDGEGLDDILDKPTTTLSPAPTPAPVEAAKNVQQVEPAELETAEFDESDSDDSDYSDAASSLLEDSDCPDGSETSDDGDASDECGEYDDTDDEDSEEESEQDDSGNESSREEDTSVANAEDATTAETAQVADAAQALEAAVAADEKTSVSTAQTVPDDKDTSSSDMETDDSDALAEPFSVPLKRTAAVRWPQTSTTRDSNSPKSPPRRKKLRHFARGIGSLRDKRGIEAVPGGESDIDDYIHKHDIMYPFYEPSRIRNADSEVDDEPRRPAPRRKKRYQTLECSRPAFKRSRTRAYRASSIDTDNSDDEDEACDSTALQRVSRVQSLSIVTRLKTRLSFLAAARKRFNRFISVTLYGIAAPEATTADEGDSDGLDSSLDGETVGEAIAPETTQFTFTPPNELPNNLSIPVLNQDPLDAPTASESTICAGAENDFIASEQLEPPHLDSPKDGDLEDDLIAAEEEDNASDCFSLGIDSPAGFQPPTADEADARWRRLGQPPGLSSSSGAVPPNAARLHHLRLPTRRFTAVDLAGASVRVPINYPDVAGVREKRKFEDVSPEASHQDSTSLYRSASFGTKKADSNPQTLEGGLPAQKRPRHIAPGLADNTTDNFSYTYIRTSPRPLVTTPFSSPRTKRHAECRFPSRTPSSVVADLDAKPASPSSTSPHTARQIGDSWIGSAGLMFRIDQYGQQRRLAEVVDMRQVHKMRTGTDESIETATYRVLVERWVTDEEYAALCVEGKLAWQVFERDQQASLCDKENEEDESCTPPASSPSLPLSNEDSTRPAASAIFTLPQTICPDTLATPSFEPSMGAELSDLSFDFVPTAASFAGHGTAVMASSSPEASASNIAADEQVWVRSQEKTMARSIGRDPFARSSRRAAWTASMLCSPCSPSCCALHSRGAASLLRPRHMRPCQDSGAVLRTVRRHDAFPPWLARC</sequence>
<feature type="region of interest" description="Disordered" evidence="1">
    <location>
        <begin position="487"/>
        <end position="509"/>
    </location>
</feature>
<dbReference type="EMBL" id="LK052963">
    <property type="protein sequence ID" value="CDR49609.1"/>
    <property type="molecule type" value="Genomic_DNA"/>
</dbReference>
<dbReference type="AlphaFoldDB" id="A0A061BI33"/>
<proteinExistence type="predicted"/>
<gene>
    <name evidence="2" type="ORF">RHTO0S_28e01596g</name>
</gene>
<dbReference type="OrthoDB" id="2527506at2759"/>
<feature type="region of interest" description="Disordered" evidence="1">
    <location>
        <begin position="822"/>
        <end position="847"/>
    </location>
</feature>
<reference evidence="2" key="1">
    <citation type="journal article" date="2014" name="Genome Announc.">
        <title>Draft genome sequence of Rhodosporidium toruloides CECT1137, an oleaginous yeast of biotechnological interest.</title>
        <authorList>
            <person name="Morin N."/>
            <person name="Calcas X."/>
            <person name="Devillers H."/>
            <person name="Durrens P."/>
            <person name="Sherman D.J."/>
            <person name="Nicaud J.-M."/>
            <person name="Neuveglise C."/>
        </authorList>
    </citation>
    <scope>NUCLEOTIDE SEQUENCE</scope>
    <source>
        <strain evidence="2">CECT1137</strain>
    </source>
</reference>
<protein>
    <submittedName>
        <fullName evidence="2">RHTO0S28e01596g1_1</fullName>
    </submittedName>
</protein>
<evidence type="ECO:0000313" key="2">
    <source>
        <dbReference type="EMBL" id="CDR49609.1"/>
    </source>
</evidence>
<feature type="compositionally biased region" description="Acidic residues" evidence="1">
    <location>
        <begin position="262"/>
        <end position="303"/>
    </location>
</feature>
<organism evidence="2">
    <name type="scientific">Rhodotorula toruloides</name>
    <name type="common">Yeast</name>
    <name type="synonym">Rhodosporidium toruloides</name>
    <dbReference type="NCBI Taxonomy" id="5286"/>
    <lineage>
        <taxon>Eukaryota</taxon>
        <taxon>Fungi</taxon>
        <taxon>Dikarya</taxon>
        <taxon>Basidiomycota</taxon>
        <taxon>Pucciniomycotina</taxon>
        <taxon>Microbotryomycetes</taxon>
        <taxon>Sporidiobolales</taxon>
        <taxon>Sporidiobolaceae</taxon>
        <taxon>Rhodotorula</taxon>
    </lineage>
</organism>
<evidence type="ECO:0000256" key="1">
    <source>
        <dbReference type="SAM" id="MobiDB-lite"/>
    </source>
</evidence>
<accession>A0A061BI33</accession>
<feature type="compositionally biased region" description="Low complexity" evidence="1">
    <location>
        <begin position="314"/>
        <end position="340"/>
    </location>
</feature>
<feature type="region of interest" description="Disordered" evidence="1">
    <location>
        <begin position="188"/>
        <end position="428"/>
    </location>
</feature>
<feature type="region of interest" description="Disordered" evidence="1">
    <location>
        <begin position="104"/>
        <end position="145"/>
    </location>
</feature>
<feature type="region of interest" description="Disordered" evidence="1">
    <location>
        <begin position="456"/>
        <end position="475"/>
    </location>
</feature>
<name>A0A061BI33_RHOTO</name>
<feature type="compositionally biased region" description="Low complexity" evidence="1">
    <location>
        <begin position="965"/>
        <end position="975"/>
    </location>
</feature>